<comment type="caution">
    <text evidence="1">The sequence shown here is derived from an EMBL/GenBank/DDBJ whole genome shotgun (WGS) entry which is preliminary data.</text>
</comment>
<sequence length="34" mass="3794">MLTISLPKKEEAQPKQIKVQVGNDSKRVEAQTAQ</sequence>
<evidence type="ECO:0000313" key="2">
    <source>
        <dbReference type="Proteomes" id="UP000569005"/>
    </source>
</evidence>
<organism evidence="1 2">
    <name type="scientific">Tunturiibacter gelidiferens</name>
    <dbReference type="NCBI Taxonomy" id="3069689"/>
    <lineage>
        <taxon>Bacteria</taxon>
        <taxon>Pseudomonadati</taxon>
        <taxon>Acidobacteriota</taxon>
        <taxon>Terriglobia</taxon>
        <taxon>Terriglobales</taxon>
        <taxon>Acidobacteriaceae</taxon>
        <taxon>Tunturiibacter</taxon>
    </lineage>
</organism>
<evidence type="ECO:0000313" key="1">
    <source>
        <dbReference type="EMBL" id="MBB5340581.1"/>
    </source>
</evidence>
<protein>
    <submittedName>
        <fullName evidence="1">HSP20 family molecular chaperone IbpA</fullName>
    </submittedName>
</protein>
<keyword evidence="2" id="KW-1185">Reference proteome</keyword>
<reference evidence="1" key="1">
    <citation type="submission" date="2020-08" db="EMBL/GenBank/DDBJ databases">
        <title>Genomic Encyclopedia of Type Strains, Phase IV (KMG-V): Genome sequencing to study the core and pangenomes of soil and plant-associated prokaryotes.</title>
        <authorList>
            <person name="Whitman W."/>
        </authorList>
    </citation>
    <scope>NUCLEOTIDE SEQUENCE</scope>
    <source>
        <strain evidence="1">M8UP15</strain>
    </source>
</reference>
<name>A0ACC5P1S0_9BACT</name>
<dbReference type="EMBL" id="JACHEA010000001">
    <property type="protein sequence ID" value="MBB5340581.1"/>
    <property type="molecule type" value="Genomic_DNA"/>
</dbReference>
<dbReference type="Proteomes" id="UP000569005">
    <property type="component" value="Unassembled WGS sequence"/>
</dbReference>
<accession>A0ACC5P1S0</accession>
<gene>
    <name evidence="1" type="ORF">HDF13_002914</name>
</gene>
<proteinExistence type="predicted"/>